<dbReference type="Pfam" id="PF20050">
    <property type="entry name" value="DUF6452"/>
    <property type="match status" value="1"/>
</dbReference>
<dbReference type="EMBL" id="CAXJIO010000010">
    <property type="protein sequence ID" value="CAL2101571.1"/>
    <property type="molecule type" value="Genomic_DNA"/>
</dbReference>
<reference evidence="1 2" key="1">
    <citation type="submission" date="2024-05" db="EMBL/GenBank/DDBJ databases">
        <authorList>
            <person name="Duchaud E."/>
        </authorList>
    </citation>
    <scope>NUCLEOTIDE SEQUENCE [LARGE SCALE GENOMIC DNA]</scope>
    <source>
        <strain evidence="1">Ena-SAMPLE-TAB-13-05-2024-13:56:06:370-140308</strain>
    </source>
</reference>
<dbReference type="Proteomes" id="UP001497527">
    <property type="component" value="Unassembled WGS sequence"/>
</dbReference>
<evidence type="ECO:0000313" key="1">
    <source>
        <dbReference type="EMBL" id="CAL2101571.1"/>
    </source>
</evidence>
<accession>A0ABM9P7M5</accession>
<proteinExistence type="predicted"/>
<keyword evidence="2" id="KW-1185">Reference proteome</keyword>
<organism evidence="1 2">
    <name type="scientific">Tenacibaculum polynesiense</name>
    <dbReference type="NCBI Taxonomy" id="3137857"/>
    <lineage>
        <taxon>Bacteria</taxon>
        <taxon>Pseudomonadati</taxon>
        <taxon>Bacteroidota</taxon>
        <taxon>Flavobacteriia</taxon>
        <taxon>Flavobacteriales</taxon>
        <taxon>Flavobacteriaceae</taxon>
        <taxon>Tenacibaculum</taxon>
    </lineage>
</organism>
<gene>
    <name evidence="1" type="ORF">T190423A01A_10134</name>
</gene>
<evidence type="ECO:0008006" key="3">
    <source>
        <dbReference type="Google" id="ProtNLM"/>
    </source>
</evidence>
<sequence>MTGFLFIDEHLISHYNYSYFWLNVMNNTSMKKYSFLIIIFTLLIGACEKDDFCTDSRTTPRLVLRFYDKDANTDLKNVERLSVIAQGKTDSLFTNQTTDSIAIPLNSLETETIYTLKVNNVDGTLANNQVSTITIQYATEEEFVSRSCGFRIIFNNVTLSQTGDWIDDLSTTTITTIDNENTAHVKVYH</sequence>
<dbReference type="InterPro" id="IPR045607">
    <property type="entry name" value="DUF6452"/>
</dbReference>
<comment type="caution">
    <text evidence="1">The sequence shown here is derived from an EMBL/GenBank/DDBJ whole genome shotgun (WGS) entry which is preliminary data.</text>
</comment>
<evidence type="ECO:0000313" key="2">
    <source>
        <dbReference type="Proteomes" id="UP001497527"/>
    </source>
</evidence>
<name>A0ABM9P7M5_9FLAO</name>
<protein>
    <recommendedName>
        <fullName evidence="3">SbsA Ig-like domain-containing protein</fullName>
    </recommendedName>
</protein>